<dbReference type="InterPro" id="IPR000994">
    <property type="entry name" value="Pept_M24"/>
</dbReference>
<dbReference type="InterPro" id="IPR036005">
    <property type="entry name" value="Creatinase/aminopeptidase-like"/>
</dbReference>
<dbReference type="InterPro" id="IPR029149">
    <property type="entry name" value="Creatin/AminoP/Spt16_N"/>
</dbReference>
<dbReference type="GO" id="GO:0070006">
    <property type="term" value="F:metalloaminopeptidase activity"/>
    <property type="evidence" value="ECO:0007669"/>
    <property type="project" value="InterPro"/>
</dbReference>
<gene>
    <name evidence="13" type="ORF">AAL_03928</name>
</gene>
<comment type="caution">
    <text evidence="13">The sequence shown here is derived from an EMBL/GenBank/DDBJ whole genome shotgun (WGS) entry which is preliminary data.</text>
</comment>
<comment type="catalytic activity">
    <reaction evidence="1">
        <text>Release of any N-terminal amino acid, including proline, that is linked to proline, even from a dipeptide or tripeptide.</text>
        <dbReference type="EC" id="3.4.11.9"/>
    </reaction>
</comment>
<evidence type="ECO:0000256" key="2">
    <source>
        <dbReference type="ARBA" id="ARBA00001936"/>
    </source>
</evidence>
<dbReference type="SUPFAM" id="SSF55920">
    <property type="entry name" value="Creatinase/aminopeptidase"/>
    <property type="match status" value="1"/>
</dbReference>
<evidence type="ECO:0000256" key="3">
    <source>
        <dbReference type="ARBA" id="ARBA00002443"/>
    </source>
</evidence>
<dbReference type="InterPro" id="IPR007865">
    <property type="entry name" value="Aminopep_P_N"/>
</dbReference>
<dbReference type="Pfam" id="PF00557">
    <property type="entry name" value="Peptidase_M24"/>
    <property type="match status" value="1"/>
</dbReference>
<dbReference type="GO" id="GO:0030145">
    <property type="term" value="F:manganese ion binding"/>
    <property type="evidence" value="ECO:0007669"/>
    <property type="project" value="InterPro"/>
</dbReference>
<comment type="cofactor">
    <cofactor evidence="2">
        <name>Mn(2+)</name>
        <dbReference type="ChEBI" id="CHEBI:29035"/>
    </cofactor>
</comment>
<dbReference type="PANTHER" id="PTHR43226">
    <property type="entry name" value="XAA-PRO AMINOPEPTIDASE 3"/>
    <property type="match status" value="1"/>
</dbReference>
<dbReference type="CDD" id="cd01087">
    <property type="entry name" value="Prolidase"/>
    <property type="match status" value="1"/>
</dbReference>
<dbReference type="GO" id="GO:0016485">
    <property type="term" value="P:protein processing"/>
    <property type="evidence" value="ECO:0007669"/>
    <property type="project" value="EnsemblFungi"/>
</dbReference>
<organism evidence="13 14">
    <name type="scientific">Moelleriella libera RCEF 2490</name>
    <dbReference type="NCBI Taxonomy" id="1081109"/>
    <lineage>
        <taxon>Eukaryota</taxon>
        <taxon>Fungi</taxon>
        <taxon>Dikarya</taxon>
        <taxon>Ascomycota</taxon>
        <taxon>Pezizomycotina</taxon>
        <taxon>Sordariomycetes</taxon>
        <taxon>Hypocreomycetidae</taxon>
        <taxon>Hypocreales</taxon>
        <taxon>Clavicipitaceae</taxon>
        <taxon>Moelleriella</taxon>
    </lineage>
</organism>
<evidence type="ECO:0000313" key="14">
    <source>
        <dbReference type="Proteomes" id="UP000078544"/>
    </source>
</evidence>
<evidence type="ECO:0000313" key="13">
    <source>
        <dbReference type="EMBL" id="KZZ96699.1"/>
    </source>
</evidence>
<evidence type="ECO:0000256" key="10">
    <source>
        <dbReference type="ARBA" id="ARBA00023211"/>
    </source>
</evidence>
<proteinExistence type="inferred from homology"/>
<dbReference type="InterPro" id="IPR052433">
    <property type="entry name" value="X-Pro_dipept-like"/>
</dbReference>
<keyword evidence="9" id="KW-0482">Metalloprotease</keyword>
<keyword evidence="7" id="KW-0479">Metal-binding</keyword>
<dbReference type="Proteomes" id="UP000078544">
    <property type="component" value="Unassembled WGS sequence"/>
</dbReference>
<dbReference type="EC" id="3.4.11.9" evidence="5"/>
<dbReference type="PANTHER" id="PTHR43226:SF4">
    <property type="entry name" value="XAA-PRO AMINOPEPTIDASE 3"/>
    <property type="match status" value="1"/>
</dbReference>
<dbReference type="OrthoDB" id="4215474at2759"/>
<dbReference type="Gene3D" id="3.40.350.10">
    <property type="entry name" value="Creatinase/prolidase N-terminal domain"/>
    <property type="match status" value="1"/>
</dbReference>
<evidence type="ECO:0000259" key="12">
    <source>
        <dbReference type="SMART" id="SM01011"/>
    </source>
</evidence>
<feature type="domain" description="Aminopeptidase P N-terminal" evidence="12">
    <location>
        <begin position="130"/>
        <end position="267"/>
    </location>
</feature>
<comment type="function">
    <text evidence="3">Catalyzes the removal of a penultimate prolyl residue from the N-termini of peptides.</text>
</comment>
<comment type="similarity">
    <text evidence="4">Belongs to the peptidase M24B family.</text>
</comment>
<dbReference type="STRING" id="1081109.A0A168CK22"/>
<reference evidence="13 14" key="1">
    <citation type="journal article" date="2016" name="Genome Biol. Evol.">
        <title>Divergent and convergent evolution of fungal pathogenicity.</title>
        <authorList>
            <person name="Shang Y."/>
            <person name="Xiao G."/>
            <person name="Zheng P."/>
            <person name="Cen K."/>
            <person name="Zhan S."/>
            <person name="Wang C."/>
        </authorList>
    </citation>
    <scope>NUCLEOTIDE SEQUENCE [LARGE SCALE GENOMIC DNA]</scope>
    <source>
        <strain evidence="13 14">RCEF 2490</strain>
    </source>
</reference>
<protein>
    <recommendedName>
        <fullName evidence="5">Xaa-Pro aminopeptidase</fullName>
        <ecNumber evidence="5">3.4.11.9</ecNumber>
    </recommendedName>
    <alternativeName>
        <fullName evidence="11">Aminoacylproline aminopeptidase</fullName>
    </alternativeName>
</protein>
<dbReference type="GO" id="GO:0005739">
    <property type="term" value="C:mitochondrion"/>
    <property type="evidence" value="ECO:0007669"/>
    <property type="project" value="EnsemblFungi"/>
</dbReference>
<keyword evidence="14" id="KW-1185">Reference proteome</keyword>
<evidence type="ECO:0000256" key="4">
    <source>
        <dbReference type="ARBA" id="ARBA00008766"/>
    </source>
</evidence>
<keyword evidence="10" id="KW-0464">Manganese</keyword>
<dbReference type="SMART" id="SM01011">
    <property type="entry name" value="AMP_N"/>
    <property type="match status" value="1"/>
</dbReference>
<keyword evidence="6" id="KW-0645">Protease</keyword>
<evidence type="ECO:0000256" key="7">
    <source>
        <dbReference type="ARBA" id="ARBA00022723"/>
    </source>
</evidence>
<keyword evidence="8" id="KW-0378">Hydrolase</keyword>
<dbReference type="EMBL" id="AZGY01000007">
    <property type="protein sequence ID" value="KZZ96699.1"/>
    <property type="molecule type" value="Genomic_DNA"/>
</dbReference>
<dbReference type="Gene3D" id="3.90.230.10">
    <property type="entry name" value="Creatinase/methionine aminopeptidase superfamily"/>
    <property type="match status" value="1"/>
</dbReference>
<dbReference type="GO" id="GO:0050821">
    <property type="term" value="P:protein stabilization"/>
    <property type="evidence" value="ECO:0007669"/>
    <property type="project" value="EnsemblFungi"/>
</dbReference>
<keyword evidence="6" id="KW-0031">Aminopeptidase</keyword>
<dbReference type="SUPFAM" id="SSF53092">
    <property type="entry name" value="Creatinase/prolidase N-terminal domain"/>
    <property type="match status" value="1"/>
</dbReference>
<dbReference type="Pfam" id="PF05195">
    <property type="entry name" value="AMP_N"/>
    <property type="match status" value="1"/>
</dbReference>
<evidence type="ECO:0000256" key="6">
    <source>
        <dbReference type="ARBA" id="ARBA00022438"/>
    </source>
</evidence>
<evidence type="ECO:0000256" key="8">
    <source>
        <dbReference type="ARBA" id="ARBA00022801"/>
    </source>
</evidence>
<evidence type="ECO:0000256" key="1">
    <source>
        <dbReference type="ARBA" id="ARBA00001424"/>
    </source>
</evidence>
<sequence length="561" mass="62973">MKFPWSSFRCNPLASHAAQPSKALWRAKHNNICTSHRQEPGHRWHSSAAAVSAADLRFGQPVHETHPHILQAGEPGHYESFLPGSCSPVYKLWETASWRPKFERWLPDGTETRKEEKADTSINDTVTPGITAQEYADRRTALAKAMTQGSIAILHAAPVQYKSGAVFHPYRQESNFFYLTGWDEDDAVAVLEKTGTSELDYRFHMFVRRKDARDEQWNGYRNGVDAARDIFNADEAYSIDGLDSLLPEVLKSARLIYADVPQQQHNDSALHAGSRIWRLFSTTTTSSSGRDSSYPPQTPLYPIMNKLRVVKSAAEVANMRKAGQQSGRAITEAMRRPWQREKDLHAFLDYEFIVNGCSGPAYIPVIAGGDRANCIHYTVNNSTLHEGQFVLVDAGGEYGTYITDISRTWPVSGKFSAPQRDLYEAVLKVQRSSISLCRATANMSLEDIHGITARGLVTQLKSLGFDVSISNVDELFPHHVGHYIGLDVHDCPGYSRREKLRRGHCVTIEPGIYVPTDDERWPKHFRGLGIRIEDSICVDDDSPFILSTEAVKEVDDIEALR</sequence>
<evidence type="ECO:0000256" key="5">
    <source>
        <dbReference type="ARBA" id="ARBA00012574"/>
    </source>
</evidence>
<name>A0A168CK22_9HYPO</name>
<accession>A0A168CK22</accession>
<dbReference type="AlphaFoldDB" id="A0A168CK22"/>
<evidence type="ECO:0000256" key="11">
    <source>
        <dbReference type="ARBA" id="ARBA00030849"/>
    </source>
</evidence>
<evidence type="ECO:0000256" key="9">
    <source>
        <dbReference type="ARBA" id="ARBA00023049"/>
    </source>
</evidence>
<dbReference type="GO" id="GO:0005634">
    <property type="term" value="C:nucleus"/>
    <property type="evidence" value="ECO:0007669"/>
    <property type="project" value="EnsemblFungi"/>
</dbReference>